<protein>
    <submittedName>
        <fullName evidence="2">Uncharacterized protein</fullName>
    </submittedName>
</protein>
<evidence type="ECO:0000256" key="1">
    <source>
        <dbReference type="SAM" id="MobiDB-lite"/>
    </source>
</evidence>
<accession>A0A1Y1LG74</accession>
<reference evidence="2" key="1">
    <citation type="journal article" date="2016" name="Sci. Rep.">
        <title>Molecular characterization of firefly nuptial gifts: a multi-omics approach sheds light on postcopulatory sexual selection.</title>
        <authorList>
            <person name="Al-Wathiqui N."/>
            <person name="Fallon T.R."/>
            <person name="South A."/>
            <person name="Weng J.K."/>
            <person name="Lewis S.M."/>
        </authorList>
    </citation>
    <scope>NUCLEOTIDE SEQUENCE</scope>
</reference>
<sequence length="136" mass="15188">MRVASLFSSMATHFPRPVRPVRSMCHLGRLVDLLLLINTELTRATVDQQEQTTDDREDLEEIVLGKVLVWVVLVEGPEVVDKQVKDAQNNNEKSGAELGLEPDNNHDASAGSEERDQNAPNRPLASKDKSDKEEDE</sequence>
<name>A0A1Y1LG74_PHOPY</name>
<proteinExistence type="predicted"/>
<dbReference type="AlphaFoldDB" id="A0A1Y1LG74"/>
<organism evidence="2">
    <name type="scientific">Photinus pyralis</name>
    <name type="common">Common eastern firefly</name>
    <name type="synonym">Lampyris pyralis</name>
    <dbReference type="NCBI Taxonomy" id="7054"/>
    <lineage>
        <taxon>Eukaryota</taxon>
        <taxon>Metazoa</taxon>
        <taxon>Ecdysozoa</taxon>
        <taxon>Arthropoda</taxon>
        <taxon>Hexapoda</taxon>
        <taxon>Insecta</taxon>
        <taxon>Pterygota</taxon>
        <taxon>Neoptera</taxon>
        <taxon>Endopterygota</taxon>
        <taxon>Coleoptera</taxon>
        <taxon>Polyphaga</taxon>
        <taxon>Elateriformia</taxon>
        <taxon>Elateroidea</taxon>
        <taxon>Lampyridae</taxon>
        <taxon>Lampyrinae</taxon>
        <taxon>Photinus</taxon>
    </lineage>
</organism>
<evidence type="ECO:0000313" key="2">
    <source>
        <dbReference type="EMBL" id="JAV72659.1"/>
    </source>
</evidence>
<dbReference type="EMBL" id="GEZM01056540">
    <property type="protein sequence ID" value="JAV72659.1"/>
    <property type="molecule type" value="Transcribed_RNA"/>
</dbReference>
<feature type="region of interest" description="Disordered" evidence="1">
    <location>
        <begin position="81"/>
        <end position="136"/>
    </location>
</feature>
<feature type="compositionally biased region" description="Basic and acidic residues" evidence="1">
    <location>
        <begin position="125"/>
        <end position="136"/>
    </location>
</feature>